<dbReference type="EC" id="3.6.1.57" evidence="4"/>
<name>A0A5N7IQH6_9CLOT</name>
<dbReference type="EMBL" id="SPSF01000032">
    <property type="protein sequence ID" value="MPQ63212.1"/>
    <property type="molecule type" value="Genomic_DNA"/>
</dbReference>
<dbReference type="GO" id="GO:0016758">
    <property type="term" value="F:hexosyltransferase activity"/>
    <property type="evidence" value="ECO:0007669"/>
    <property type="project" value="InterPro"/>
</dbReference>
<sequence length="333" mass="37868">MNICIRADGGNFIGMGHVMRTLVLAIELSGNHTVFYACKVDTPLTEKYKAGINKIKKEGFVVVEIHEETLYDDIVKIKADCILTDSYDVDEEYFNILKAHFKLTGCIYDTNATNMHFNVDFFINPDAYAKELKYVVNSTTKMLIGSDFVILREGFLKCKPKGVKEKITNILITLGGSDYNNLTEKILKSIFKLKEYTFHIIVGPAFKYKDRLFEYRSDKIKIYYDINNMQDVMVECDVAISACGTTLYELMYCGVPIIGIIAAANQIIEAEAMEKIGAIIISNELELRQHILQLTTNKRVKMNYIGKDLVDGMGCKRIVSIMENLYNIKNISR</sequence>
<dbReference type="InterPro" id="IPR020023">
    <property type="entry name" value="PseG"/>
</dbReference>
<keyword evidence="4" id="KW-0378">Hydrolase</keyword>
<reference evidence="4 5" key="1">
    <citation type="journal article" date="2019" name="Lett. Appl. Microbiol.">
        <title>A case of 'blown pack' spoilage of vacuum-packaged pork likely associated with Clostridium estertheticum in Canada.</title>
        <authorList>
            <person name="Zhang P."/>
            <person name="Ward P."/>
            <person name="McMullen L.M."/>
            <person name="Yang X."/>
        </authorList>
    </citation>
    <scope>NUCLEOTIDE SEQUENCE [LARGE SCALE GENOMIC DNA]</scope>
    <source>
        <strain evidence="4 5">MA19</strain>
    </source>
</reference>
<protein>
    <submittedName>
        <fullName evidence="4">UDP-2,4-diacetamido-2,4, 6-trideoxy-beta-L-altropyranose hydrolase</fullName>
        <ecNumber evidence="4">3.6.1.57</ecNumber>
    </submittedName>
</protein>
<feature type="binding site" evidence="2">
    <location>
        <position position="249"/>
    </location>
    <ligand>
        <name>substrate</name>
    </ligand>
</feature>
<evidence type="ECO:0000313" key="5">
    <source>
        <dbReference type="Proteomes" id="UP000342249"/>
    </source>
</evidence>
<dbReference type="RefSeq" id="WP_152752742.1">
    <property type="nucleotide sequence ID" value="NZ_SPSE01000033.1"/>
</dbReference>
<dbReference type="InterPro" id="IPR007235">
    <property type="entry name" value="Glyco_trans_28_C"/>
</dbReference>
<feature type="domain" description="Glycosyl transferase family 28 C-terminal" evidence="3">
    <location>
        <begin position="170"/>
        <end position="298"/>
    </location>
</feature>
<dbReference type="Pfam" id="PF04101">
    <property type="entry name" value="Glyco_tran_28_C"/>
    <property type="match status" value="1"/>
</dbReference>
<feature type="active site" description="Proton acceptor" evidence="1">
    <location>
        <position position="17"/>
    </location>
</feature>
<dbReference type="Gene3D" id="3.40.50.2000">
    <property type="entry name" value="Glycogen Phosphorylase B"/>
    <property type="match status" value="1"/>
</dbReference>
<gene>
    <name evidence="4" type="primary">pseG</name>
    <name evidence="4" type="ORF">E4V82_13970</name>
</gene>
<dbReference type="AlphaFoldDB" id="A0A5N7IQH6"/>
<dbReference type="Gene3D" id="3.40.50.11190">
    <property type="match status" value="1"/>
</dbReference>
<feature type="binding site" evidence="2">
    <location>
        <position position="152"/>
    </location>
    <ligand>
        <name>substrate</name>
    </ligand>
</feature>
<organism evidence="4 5">
    <name type="scientific">Clostridium estertheticum</name>
    <dbReference type="NCBI Taxonomy" id="238834"/>
    <lineage>
        <taxon>Bacteria</taxon>
        <taxon>Bacillati</taxon>
        <taxon>Bacillota</taxon>
        <taxon>Clostridia</taxon>
        <taxon>Eubacteriales</taxon>
        <taxon>Clostridiaceae</taxon>
        <taxon>Clostridium</taxon>
    </lineage>
</organism>
<dbReference type="GO" id="GO:0016787">
    <property type="term" value="F:hydrolase activity"/>
    <property type="evidence" value="ECO:0007669"/>
    <property type="project" value="UniProtKB-KW"/>
</dbReference>
<comment type="caution">
    <text evidence="4">The sequence shown here is derived from an EMBL/GenBank/DDBJ whole genome shotgun (WGS) entry which is preliminary data.</text>
</comment>
<accession>A0A5N7IQH6</accession>
<dbReference type="PANTHER" id="PTHR21015:SF22">
    <property type="entry name" value="GLYCOSYLTRANSFERASE"/>
    <property type="match status" value="1"/>
</dbReference>
<proteinExistence type="predicted"/>
<evidence type="ECO:0000259" key="3">
    <source>
        <dbReference type="Pfam" id="PF04101"/>
    </source>
</evidence>
<evidence type="ECO:0000256" key="2">
    <source>
        <dbReference type="PIRSR" id="PIRSR620023-2"/>
    </source>
</evidence>
<evidence type="ECO:0000313" key="4">
    <source>
        <dbReference type="EMBL" id="MPQ63212.1"/>
    </source>
</evidence>
<evidence type="ECO:0000256" key="1">
    <source>
        <dbReference type="PIRSR" id="PIRSR620023-1"/>
    </source>
</evidence>
<dbReference type="PANTHER" id="PTHR21015">
    <property type="entry name" value="UDP-N-ACETYLGLUCOSAMINE--N-ACETYLMURAMYL-(PENTAPEPTIDE) PYROPHOSPHORYL-UNDECAPRENOL N-ACETYLGLUCOSAMINE TRANSFERASE 1"/>
    <property type="match status" value="1"/>
</dbReference>
<dbReference type="NCBIfam" id="TIGR03590">
    <property type="entry name" value="PseG"/>
    <property type="match status" value="1"/>
</dbReference>
<dbReference type="Proteomes" id="UP000342249">
    <property type="component" value="Unassembled WGS sequence"/>
</dbReference>
<dbReference type="SUPFAM" id="SSF53756">
    <property type="entry name" value="UDP-Glycosyltransferase/glycogen phosphorylase"/>
    <property type="match status" value="1"/>
</dbReference>